<protein>
    <submittedName>
        <fullName evidence="2">Uncharacterized protein</fullName>
    </submittedName>
</protein>
<gene>
    <name evidence="2" type="ORF">LARV_00440</name>
</gene>
<keyword evidence="1" id="KW-0732">Signal</keyword>
<name>A0A0S7BD31_9CHLR</name>
<dbReference type="STRING" id="360412.LARV_00440"/>
<sequence length="311" mass="33098">MRTKPLQIIACLALAAGLLAGCSQSTPMPSISPTAAPIMLTETAVPAQTATEAQPTQTETVPAAGEAYEPVSAEVCRMLQETAAQALAVDFSLEEAAPFEDTLAGEGGQGCRLMAAGDGTRFSDLQSIMETLTGSVGAGWNEQLDYQADGPTGTAKALTRDMALMLLAVNWAPAEDVVCPADQPISACNLTPDQKVYTVEIDVAQYRADFSLDGHWEDAADHFSLDLYQEWKHIYGHHTVVAQGGNKIDTLDVSIDGSLQGKVATVQFQSSFTSNAGVAEITYVDVNTIHWKIITPPDGEYYLPAEAVLTR</sequence>
<feature type="chain" id="PRO_5006632893" evidence="1">
    <location>
        <begin position="21"/>
        <end position="311"/>
    </location>
</feature>
<dbReference type="OrthoDB" id="166817at2"/>
<evidence type="ECO:0000313" key="2">
    <source>
        <dbReference type="EMBL" id="GAP12704.1"/>
    </source>
</evidence>
<accession>A0A0S7BD31</accession>
<evidence type="ECO:0000313" key="3">
    <source>
        <dbReference type="Proteomes" id="UP000055060"/>
    </source>
</evidence>
<reference evidence="2" key="1">
    <citation type="submission" date="2015-07" db="EMBL/GenBank/DDBJ databases">
        <title>Draft Genome Sequences of Anaerolinea thermolimosa IMO-1, Bellilinea caldifistulae GOMI-1, Leptolinea tardivitalis YMTK-2, Levilinea saccharolytica KIBI-1,Longilinea arvoryzae KOME-1, Previously Described as Members of the Anaerolineaceae (Chloroflexi).</title>
        <authorList>
            <person name="Sekiguchi Y."/>
            <person name="Ohashi A."/>
            <person name="Matsuura N."/>
            <person name="Tourlousse M.D."/>
        </authorList>
    </citation>
    <scope>NUCLEOTIDE SEQUENCE [LARGE SCALE GENOMIC DNA]</scope>
    <source>
        <strain evidence="2">KOME-1</strain>
    </source>
</reference>
<feature type="signal peptide" evidence="1">
    <location>
        <begin position="1"/>
        <end position="20"/>
    </location>
</feature>
<organism evidence="2">
    <name type="scientific">Longilinea arvoryzae</name>
    <dbReference type="NCBI Taxonomy" id="360412"/>
    <lineage>
        <taxon>Bacteria</taxon>
        <taxon>Bacillati</taxon>
        <taxon>Chloroflexota</taxon>
        <taxon>Anaerolineae</taxon>
        <taxon>Anaerolineales</taxon>
        <taxon>Anaerolineaceae</taxon>
        <taxon>Longilinea</taxon>
    </lineage>
</organism>
<dbReference type="PROSITE" id="PS51257">
    <property type="entry name" value="PROKAR_LIPOPROTEIN"/>
    <property type="match status" value="1"/>
</dbReference>
<keyword evidence="3" id="KW-1185">Reference proteome</keyword>
<dbReference type="RefSeq" id="WP_075072110.1">
    <property type="nucleotide sequence ID" value="NZ_DF967972.1"/>
</dbReference>
<dbReference type="EMBL" id="DF967972">
    <property type="protein sequence ID" value="GAP12704.1"/>
    <property type="molecule type" value="Genomic_DNA"/>
</dbReference>
<proteinExistence type="predicted"/>
<dbReference type="Proteomes" id="UP000055060">
    <property type="component" value="Unassembled WGS sequence"/>
</dbReference>
<dbReference type="AlphaFoldDB" id="A0A0S7BD31"/>
<evidence type="ECO:0000256" key="1">
    <source>
        <dbReference type="SAM" id="SignalP"/>
    </source>
</evidence>